<evidence type="ECO:0000313" key="2">
    <source>
        <dbReference type="EMBL" id="SER51903.1"/>
    </source>
</evidence>
<sequence>MRDSGGQTTFGELLLGYRRAAGLSQLGLAERSGISVRALRELEQGRARAAQRRSAEVLADAFGLGAEEREEFLRVAEHGRRRRSSLPAAGSAEMPPLPSHPVGRVADLEELQRLLQANPTVAIVGQPGVGKTVLAAYAAHLRREDFPDGCLAVDLRGMDERPLSAEVVFDRLLQALGVGPGNVPAMVDEQSSRYRALLEKRKVLVLLDNAASEAQVRPFLAAAPGCRTLVTCRRTLAGLEGVRWLHLEPFDDGDAEALLQAVVGVDRVRAEPGVAGELIELCGNLPLALRIAANRLASRPHWTLRYLVGQLRDERTRLSSLSAGDLQVRSAFEVSYRGLSPEGRTLFRRLAAVPGADFGVELTQVVGSLTESEAFGQLDELVDASMVLAGPAEGRFRFHDLLRLFARERWEAEHDEADRALTTEAVVEHLLDMATAAGRRFSPEEPANEVFDTLDEARSWLEQERSSWLAAFRQAVRTGWHSEVLTLAQAMHWYSDDRWQVVEWVEVFGAGVEAARALGDVTAEAQQLNFLGWAHSMVADTKAALEQHLLALGRAEVAGDRLERMWALAYASYFEYSQVDRATAMEHARESVELAASYDFWAVQLPVRYRFGALLLLDGQHEQALALMEALHEEAVRRGQAGEETKSRNRLTAILVEGMARCLHAMGRCDQAVPLFARSRVMQQEVGATGLAADAALWEGRCCIDAGALDEARELLEYAWTVFDEMAMPTRCANVEMELARIS</sequence>
<dbReference type="InterPro" id="IPR027417">
    <property type="entry name" value="P-loop_NTPase"/>
</dbReference>
<dbReference type="Gene3D" id="3.40.50.300">
    <property type="entry name" value="P-loop containing nucleotide triphosphate hydrolases"/>
    <property type="match status" value="1"/>
</dbReference>
<dbReference type="SUPFAM" id="SSF52540">
    <property type="entry name" value="P-loop containing nucleoside triphosphate hydrolases"/>
    <property type="match status" value="1"/>
</dbReference>
<dbReference type="InterPro" id="IPR003593">
    <property type="entry name" value="AAA+_ATPase"/>
</dbReference>
<dbReference type="SMART" id="SM00382">
    <property type="entry name" value="AAA"/>
    <property type="match status" value="1"/>
</dbReference>
<dbReference type="SMART" id="SM00530">
    <property type="entry name" value="HTH_XRE"/>
    <property type="match status" value="1"/>
</dbReference>
<dbReference type="CDD" id="cd00093">
    <property type="entry name" value="HTH_XRE"/>
    <property type="match status" value="1"/>
</dbReference>
<dbReference type="InterPro" id="IPR001387">
    <property type="entry name" value="Cro/C1-type_HTH"/>
</dbReference>
<dbReference type="GO" id="GO:0043531">
    <property type="term" value="F:ADP binding"/>
    <property type="evidence" value="ECO:0007669"/>
    <property type="project" value="InterPro"/>
</dbReference>
<protein>
    <submittedName>
        <fullName evidence="2">Predicted ATPase</fullName>
    </submittedName>
</protein>
<dbReference type="InterPro" id="IPR011990">
    <property type="entry name" value="TPR-like_helical_dom_sf"/>
</dbReference>
<dbReference type="Proteomes" id="UP000199503">
    <property type="component" value="Unassembled WGS sequence"/>
</dbReference>
<reference evidence="3" key="1">
    <citation type="submission" date="2016-10" db="EMBL/GenBank/DDBJ databases">
        <authorList>
            <person name="Varghese N."/>
            <person name="Submissions S."/>
        </authorList>
    </citation>
    <scope>NUCLEOTIDE SEQUENCE [LARGE SCALE GENOMIC DNA]</scope>
    <source>
        <strain evidence="3">DSM 44437</strain>
    </source>
</reference>
<dbReference type="GO" id="GO:0003677">
    <property type="term" value="F:DNA binding"/>
    <property type="evidence" value="ECO:0007669"/>
    <property type="project" value="InterPro"/>
</dbReference>
<dbReference type="OrthoDB" id="7628974at2"/>
<dbReference type="Pfam" id="PF13560">
    <property type="entry name" value="HTH_31"/>
    <property type="match status" value="1"/>
</dbReference>
<gene>
    <name evidence="2" type="ORF">SAMN04488000_109268</name>
</gene>
<dbReference type="InterPro" id="IPR002182">
    <property type="entry name" value="NB-ARC"/>
</dbReference>
<evidence type="ECO:0000313" key="3">
    <source>
        <dbReference type="Proteomes" id="UP000199503"/>
    </source>
</evidence>
<dbReference type="Pfam" id="PF00931">
    <property type="entry name" value="NB-ARC"/>
    <property type="match status" value="1"/>
</dbReference>
<name>A0A1H9PWD6_9PSEU</name>
<dbReference type="EMBL" id="FOFV01000009">
    <property type="protein sequence ID" value="SER51903.1"/>
    <property type="molecule type" value="Genomic_DNA"/>
</dbReference>
<dbReference type="PROSITE" id="PS50943">
    <property type="entry name" value="HTH_CROC1"/>
    <property type="match status" value="1"/>
</dbReference>
<dbReference type="PANTHER" id="PTHR47691:SF3">
    <property type="entry name" value="HTH-TYPE TRANSCRIPTIONAL REGULATOR RV0890C-RELATED"/>
    <property type="match status" value="1"/>
</dbReference>
<dbReference type="AlphaFoldDB" id="A0A1H9PWD6"/>
<evidence type="ECO:0000259" key="1">
    <source>
        <dbReference type="PROSITE" id="PS50943"/>
    </source>
</evidence>
<keyword evidence="3" id="KW-1185">Reference proteome</keyword>
<dbReference type="RefSeq" id="WP_089919643.1">
    <property type="nucleotide sequence ID" value="NZ_FOFV01000009.1"/>
</dbReference>
<accession>A0A1H9PWD6</accession>
<dbReference type="STRING" id="65499.SAMN04488000_109268"/>
<dbReference type="PANTHER" id="PTHR47691">
    <property type="entry name" value="REGULATOR-RELATED"/>
    <property type="match status" value="1"/>
</dbReference>
<dbReference type="SUPFAM" id="SSF48452">
    <property type="entry name" value="TPR-like"/>
    <property type="match status" value="1"/>
</dbReference>
<feature type="domain" description="HTH cro/C1-type" evidence="1">
    <location>
        <begin position="14"/>
        <end position="69"/>
    </location>
</feature>
<dbReference type="SUPFAM" id="SSF47413">
    <property type="entry name" value="lambda repressor-like DNA-binding domains"/>
    <property type="match status" value="1"/>
</dbReference>
<dbReference type="PRINTS" id="PR00364">
    <property type="entry name" value="DISEASERSIST"/>
</dbReference>
<organism evidence="2 3">
    <name type="scientific">Lentzea albida</name>
    <dbReference type="NCBI Taxonomy" id="65499"/>
    <lineage>
        <taxon>Bacteria</taxon>
        <taxon>Bacillati</taxon>
        <taxon>Actinomycetota</taxon>
        <taxon>Actinomycetes</taxon>
        <taxon>Pseudonocardiales</taxon>
        <taxon>Pseudonocardiaceae</taxon>
        <taxon>Lentzea</taxon>
    </lineage>
</organism>
<dbReference type="InterPro" id="IPR010982">
    <property type="entry name" value="Lambda_DNA-bd_dom_sf"/>
</dbReference>
<dbReference type="Gene3D" id="1.25.40.10">
    <property type="entry name" value="Tetratricopeptide repeat domain"/>
    <property type="match status" value="1"/>
</dbReference>
<dbReference type="Gene3D" id="1.10.260.40">
    <property type="entry name" value="lambda repressor-like DNA-binding domains"/>
    <property type="match status" value="1"/>
</dbReference>
<proteinExistence type="predicted"/>